<reference evidence="1" key="1">
    <citation type="journal article" date="2019" name="Sci. Rep.">
        <title>Draft genome of Tanacetum cinerariifolium, the natural source of mosquito coil.</title>
        <authorList>
            <person name="Yamashiro T."/>
            <person name="Shiraishi A."/>
            <person name="Satake H."/>
            <person name="Nakayama K."/>
        </authorList>
    </citation>
    <scope>NUCLEOTIDE SEQUENCE</scope>
</reference>
<gene>
    <name evidence="1" type="ORF">Tci_897551</name>
</gene>
<accession>A0A699UQI3</accession>
<feature type="non-terminal residue" evidence="1">
    <location>
        <position position="1"/>
    </location>
</feature>
<dbReference type="EMBL" id="BKCJ011361809">
    <property type="protein sequence ID" value="GFD25582.1"/>
    <property type="molecule type" value="Genomic_DNA"/>
</dbReference>
<sequence length="186" mass="21486">FTTFLNPIFNDNDDFTSSDDESLPDKDVLIEEFKAYSNPIFNDDEINSDKLDPHCFNTESDFVESLSNHDTLINSSPKFDYLEVFSGALMPTSIVDEERIRREHEEYISLMEKLFSINSFPRRLENFLSNTIIKTLPTSPIPLEDSDSQREEIDIFTGTDELLPPSIESDDYDSEGEIYFLEELLV</sequence>
<organism evidence="1">
    <name type="scientific">Tanacetum cinerariifolium</name>
    <name type="common">Dalmatian daisy</name>
    <name type="synonym">Chrysanthemum cinerariifolium</name>
    <dbReference type="NCBI Taxonomy" id="118510"/>
    <lineage>
        <taxon>Eukaryota</taxon>
        <taxon>Viridiplantae</taxon>
        <taxon>Streptophyta</taxon>
        <taxon>Embryophyta</taxon>
        <taxon>Tracheophyta</taxon>
        <taxon>Spermatophyta</taxon>
        <taxon>Magnoliopsida</taxon>
        <taxon>eudicotyledons</taxon>
        <taxon>Gunneridae</taxon>
        <taxon>Pentapetalae</taxon>
        <taxon>asterids</taxon>
        <taxon>campanulids</taxon>
        <taxon>Asterales</taxon>
        <taxon>Asteraceae</taxon>
        <taxon>Asteroideae</taxon>
        <taxon>Anthemideae</taxon>
        <taxon>Anthemidinae</taxon>
        <taxon>Tanacetum</taxon>
    </lineage>
</organism>
<feature type="non-terminal residue" evidence="1">
    <location>
        <position position="186"/>
    </location>
</feature>
<name>A0A699UQI3_TANCI</name>
<proteinExistence type="predicted"/>
<protein>
    <recommendedName>
        <fullName evidence="2">Reverse transcriptase domain-containing protein</fullName>
    </recommendedName>
</protein>
<evidence type="ECO:0000313" key="1">
    <source>
        <dbReference type="EMBL" id="GFD25582.1"/>
    </source>
</evidence>
<comment type="caution">
    <text evidence="1">The sequence shown here is derived from an EMBL/GenBank/DDBJ whole genome shotgun (WGS) entry which is preliminary data.</text>
</comment>
<evidence type="ECO:0008006" key="2">
    <source>
        <dbReference type="Google" id="ProtNLM"/>
    </source>
</evidence>
<dbReference type="AlphaFoldDB" id="A0A699UQI3"/>